<dbReference type="RefSeq" id="WP_142864219.1">
    <property type="nucleotide sequence ID" value="NZ_VJMF01000081.1"/>
</dbReference>
<proteinExistence type="inferred from homology"/>
<dbReference type="PANTHER" id="PTHR48081:SF30">
    <property type="entry name" value="ACETYL-HYDROLASE LIPR-RELATED"/>
    <property type="match status" value="1"/>
</dbReference>
<comment type="caution">
    <text evidence="5">The sequence shown here is derived from an EMBL/GenBank/DDBJ whole genome shotgun (WGS) entry which is preliminary data.</text>
</comment>
<sequence>MASLSARLSRAVLRRFLRPRLSGDAGDEAAVRALNLRWPWPPAGAAETDPQTPGEWIRTGSAEAATLLYLHGGAFMAGSPRLYRSTARFFARAGFDVFTPAYRLAPAHRFPAALDDVTAAYERLVALGPLMLAGDSAGGGLALALMLRLRARGLPLPRAAALFSPWTDLSASGASTRDNEGKDPIFTRRALRLAARQYLGEASARELEASPLFGDLTGLPPLLLHVGADELLLDDSRRLAERAAAAGTKVELTIFASVPHGWQLGVAFMPEARASLREAAAFLARCAGD</sequence>
<dbReference type="GO" id="GO:0004806">
    <property type="term" value="F:triacylglycerol lipase activity"/>
    <property type="evidence" value="ECO:0007669"/>
    <property type="project" value="TreeGrafter"/>
</dbReference>
<evidence type="ECO:0000256" key="2">
    <source>
        <dbReference type="ARBA" id="ARBA00022801"/>
    </source>
</evidence>
<dbReference type="AlphaFoldDB" id="A0A549SGD2"/>
<name>A0A549SGD2_METSR</name>
<dbReference type="EMBL" id="VJMF01000081">
    <property type="protein sequence ID" value="TRL28686.1"/>
    <property type="molecule type" value="Genomic_DNA"/>
</dbReference>
<evidence type="ECO:0000256" key="3">
    <source>
        <dbReference type="PROSITE-ProRule" id="PRU10038"/>
    </source>
</evidence>
<feature type="domain" description="Alpha/beta hydrolase fold-3" evidence="4">
    <location>
        <begin position="67"/>
        <end position="263"/>
    </location>
</feature>
<protein>
    <submittedName>
        <fullName evidence="5">Alpha/beta hydrolase</fullName>
    </submittedName>
</protein>
<accession>A0A549SGD2</accession>
<reference evidence="5 6" key="1">
    <citation type="submission" date="2019-07" db="EMBL/GenBank/DDBJ databases">
        <title>Ln-dependent methylotrophs.</title>
        <authorList>
            <person name="Tani A."/>
        </authorList>
    </citation>
    <scope>NUCLEOTIDE SEQUENCE [LARGE SCALE GENOMIC DNA]</scope>
    <source>
        <strain evidence="5 6">SM89A</strain>
    </source>
</reference>
<organism evidence="5 6">
    <name type="scientific">Methylosinus sporium</name>
    <dbReference type="NCBI Taxonomy" id="428"/>
    <lineage>
        <taxon>Bacteria</taxon>
        <taxon>Pseudomonadati</taxon>
        <taxon>Pseudomonadota</taxon>
        <taxon>Alphaproteobacteria</taxon>
        <taxon>Hyphomicrobiales</taxon>
        <taxon>Methylocystaceae</taxon>
        <taxon>Methylosinus</taxon>
    </lineage>
</organism>
<gene>
    <name evidence="5" type="ORF">FM996_18335</name>
</gene>
<evidence type="ECO:0000313" key="6">
    <source>
        <dbReference type="Proteomes" id="UP000316781"/>
    </source>
</evidence>
<dbReference type="InterPro" id="IPR033140">
    <property type="entry name" value="Lipase_GDXG_put_SER_AS"/>
</dbReference>
<dbReference type="PROSITE" id="PS01174">
    <property type="entry name" value="LIPASE_GDXG_SER"/>
    <property type="match status" value="1"/>
</dbReference>
<dbReference type="Proteomes" id="UP000316781">
    <property type="component" value="Unassembled WGS sequence"/>
</dbReference>
<dbReference type="InterPro" id="IPR050300">
    <property type="entry name" value="GDXG_lipolytic_enzyme"/>
</dbReference>
<keyword evidence="2 5" id="KW-0378">Hydrolase</keyword>
<dbReference type="Gene3D" id="3.40.50.1820">
    <property type="entry name" value="alpha/beta hydrolase"/>
    <property type="match status" value="1"/>
</dbReference>
<dbReference type="Pfam" id="PF07859">
    <property type="entry name" value="Abhydrolase_3"/>
    <property type="match status" value="1"/>
</dbReference>
<dbReference type="SUPFAM" id="SSF53474">
    <property type="entry name" value="alpha/beta-Hydrolases"/>
    <property type="match status" value="1"/>
</dbReference>
<dbReference type="InterPro" id="IPR013094">
    <property type="entry name" value="AB_hydrolase_3"/>
</dbReference>
<evidence type="ECO:0000259" key="4">
    <source>
        <dbReference type="Pfam" id="PF07859"/>
    </source>
</evidence>
<feature type="active site" evidence="3">
    <location>
        <position position="136"/>
    </location>
</feature>
<evidence type="ECO:0000256" key="1">
    <source>
        <dbReference type="ARBA" id="ARBA00010515"/>
    </source>
</evidence>
<evidence type="ECO:0000313" key="5">
    <source>
        <dbReference type="EMBL" id="TRL28686.1"/>
    </source>
</evidence>
<dbReference type="InterPro" id="IPR029058">
    <property type="entry name" value="AB_hydrolase_fold"/>
</dbReference>
<comment type="similarity">
    <text evidence="1">Belongs to the 'GDXG' lipolytic enzyme family.</text>
</comment>
<dbReference type="PANTHER" id="PTHR48081">
    <property type="entry name" value="AB HYDROLASE SUPERFAMILY PROTEIN C4A8.06C"/>
    <property type="match status" value="1"/>
</dbReference>